<dbReference type="Proteomes" id="UP000492821">
    <property type="component" value="Unassembled WGS sequence"/>
</dbReference>
<sequence length="242" mass="26726">MKVSFASFLAFISITFASELPSDVNPTTRSTYNFAIDTANQGTLAAFKCIYNLGYKTSFIQVYNPTNSGSVSQYGNQNVVASSEAGLGTEIYVTPSPSGKPAYQQFDEAYNSVRSYGINVVKIWLQRLSLERSYGVAVGIYTNWYQWLLITGNTIQFANTVDLWYWDAYGTGGSAEGIADFSDFRNFGGWSKASIKQFALNEALCGIWINRSIYAPSALKKEPILLKDSVNSTFKYNVGGFV</sequence>
<dbReference type="SUPFAM" id="SSF51445">
    <property type="entry name" value="(Trans)glycosidases"/>
    <property type="match status" value="1"/>
</dbReference>
<dbReference type="InterPro" id="IPR017853">
    <property type="entry name" value="GH"/>
</dbReference>
<dbReference type="PANTHER" id="PTHR23208:SF36">
    <property type="entry name" value="LYSOZYME-RELATED"/>
    <property type="match status" value="1"/>
</dbReference>
<reference evidence="3" key="2">
    <citation type="submission" date="2020-10" db="UniProtKB">
        <authorList>
            <consortium name="WormBaseParasite"/>
        </authorList>
    </citation>
    <scope>IDENTIFICATION</scope>
</reference>
<dbReference type="GO" id="GO:0045087">
    <property type="term" value="P:innate immune response"/>
    <property type="evidence" value="ECO:0007669"/>
    <property type="project" value="TreeGrafter"/>
</dbReference>
<dbReference type="Gene3D" id="3.20.20.80">
    <property type="entry name" value="Glycosidases"/>
    <property type="match status" value="1"/>
</dbReference>
<keyword evidence="1" id="KW-0732">Signal</keyword>
<feature type="signal peptide" evidence="1">
    <location>
        <begin position="1"/>
        <end position="17"/>
    </location>
</feature>
<keyword evidence="2" id="KW-1185">Reference proteome</keyword>
<dbReference type="WBParaSite" id="Pan_g23441.t1">
    <property type="protein sequence ID" value="Pan_g23441.t1"/>
    <property type="gene ID" value="Pan_g23441"/>
</dbReference>
<feature type="chain" id="PRO_5028832767" evidence="1">
    <location>
        <begin position="18"/>
        <end position="242"/>
    </location>
</feature>
<dbReference type="PANTHER" id="PTHR23208">
    <property type="entry name" value="LYSOZYME PROTEIN"/>
    <property type="match status" value="1"/>
</dbReference>
<dbReference type="GO" id="GO:0007165">
    <property type="term" value="P:signal transduction"/>
    <property type="evidence" value="ECO:0007669"/>
    <property type="project" value="TreeGrafter"/>
</dbReference>
<organism evidence="2 3">
    <name type="scientific">Panagrellus redivivus</name>
    <name type="common">Microworm</name>
    <dbReference type="NCBI Taxonomy" id="6233"/>
    <lineage>
        <taxon>Eukaryota</taxon>
        <taxon>Metazoa</taxon>
        <taxon>Ecdysozoa</taxon>
        <taxon>Nematoda</taxon>
        <taxon>Chromadorea</taxon>
        <taxon>Rhabditida</taxon>
        <taxon>Tylenchina</taxon>
        <taxon>Panagrolaimomorpha</taxon>
        <taxon>Panagrolaimoidea</taxon>
        <taxon>Panagrolaimidae</taxon>
        <taxon>Panagrellus</taxon>
    </lineage>
</organism>
<proteinExistence type="predicted"/>
<protein>
    <submittedName>
        <fullName evidence="3">Lysozyme</fullName>
    </submittedName>
</protein>
<dbReference type="InterPro" id="IPR051595">
    <property type="entry name" value="GH25_Enzymes"/>
</dbReference>
<name>A0A7E4ZXM0_PANRE</name>
<accession>A0A7E4ZXM0</accession>
<evidence type="ECO:0000256" key="1">
    <source>
        <dbReference type="SAM" id="SignalP"/>
    </source>
</evidence>
<dbReference type="AlphaFoldDB" id="A0A7E4ZXM0"/>
<evidence type="ECO:0000313" key="3">
    <source>
        <dbReference type="WBParaSite" id="Pan_g23441.t1"/>
    </source>
</evidence>
<reference evidence="2" key="1">
    <citation type="journal article" date="2013" name="Genetics">
        <title>The draft genome and transcriptome of Panagrellus redivivus are shaped by the harsh demands of a free-living lifestyle.</title>
        <authorList>
            <person name="Srinivasan J."/>
            <person name="Dillman A.R."/>
            <person name="Macchietto M.G."/>
            <person name="Heikkinen L."/>
            <person name="Lakso M."/>
            <person name="Fracchia K.M."/>
            <person name="Antoshechkin I."/>
            <person name="Mortazavi A."/>
            <person name="Wong G."/>
            <person name="Sternberg P.W."/>
        </authorList>
    </citation>
    <scope>NUCLEOTIDE SEQUENCE [LARGE SCALE GENOMIC DNA]</scope>
    <source>
        <strain evidence="2">MT8872</strain>
    </source>
</reference>
<evidence type="ECO:0000313" key="2">
    <source>
        <dbReference type="Proteomes" id="UP000492821"/>
    </source>
</evidence>